<dbReference type="Gene3D" id="2.30.110.10">
    <property type="entry name" value="Electron Transport, Fmn-binding Protein, Chain A"/>
    <property type="match status" value="1"/>
</dbReference>
<evidence type="ECO:0000256" key="3">
    <source>
        <dbReference type="ARBA" id="ARBA00022692"/>
    </source>
</evidence>
<organism evidence="7 8">
    <name type="scientific">Actinoplanes octamycinicus</name>
    <dbReference type="NCBI Taxonomy" id="135948"/>
    <lineage>
        <taxon>Bacteria</taxon>
        <taxon>Bacillati</taxon>
        <taxon>Actinomycetota</taxon>
        <taxon>Actinomycetes</taxon>
        <taxon>Micromonosporales</taxon>
        <taxon>Micromonosporaceae</taxon>
        <taxon>Actinoplanes</taxon>
    </lineage>
</organism>
<evidence type="ECO:0000313" key="7">
    <source>
        <dbReference type="EMBL" id="MBB4742753.1"/>
    </source>
</evidence>
<gene>
    <name evidence="7" type="ORF">BJY16_006212</name>
</gene>
<dbReference type="InterPro" id="IPR004378">
    <property type="entry name" value="F420H2_quin_Rdtase"/>
</dbReference>
<keyword evidence="8" id="KW-1185">Reference proteome</keyword>
<evidence type="ECO:0000313" key="8">
    <source>
        <dbReference type="Proteomes" id="UP000546162"/>
    </source>
</evidence>
<name>A0A7W7H2F0_9ACTN</name>
<dbReference type="RefSeq" id="WP_239177984.1">
    <property type="nucleotide sequence ID" value="NZ_BAABFG010000005.1"/>
</dbReference>
<protein>
    <recommendedName>
        <fullName evidence="6">Cardiolipin synthase N-terminal domain-containing protein</fullName>
    </recommendedName>
</protein>
<feature type="domain" description="Cardiolipin synthase N-terminal" evidence="6">
    <location>
        <begin position="187"/>
        <end position="230"/>
    </location>
</feature>
<dbReference type="InterPro" id="IPR027379">
    <property type="entry name" value="CLS_N"/>
</dbReference>
<dbReference type="InterPro" id="IPR012349">
    <property type="entry name" value="Split_barrel_FMN-bd"/>
</dbReference>
<evidence type="ECO:0000259" key="6">
    <source>
        <dbReference type="Pfam" id="PF13396"/>
    </source>
</evidence>
<reference evidence="7 8" key="1">
    <citation type="submission" date="2020-08" db="EMBL/GenBank/DDBJ databases">
        <title>Sequencing the genomes of 1000 actinobacteria strains.</title>
        <authorList>
            <person name="Klenk H.-P."/>
        </authorList>
    </citation>
    <scope>NUCLEOTIDE SEQUENCE [LARGE SCALE GENOMIC DNA]</scope>
    <source>
        <strain evidence="7 8">DSM 45809</strain>
    </source>
</reference>
<dbReference type="AlphaFoldDB" id="A0A7W7H2F0"/>
<evidence type="ECO:0000256" key="4">
    <source>
        <dbReference type="ARBA" id="ARBA00022989"/>
    </source>
</evidence>
<dbReference type="Pfam" id="PF13396">
    <property type="entry name" value="PLDc_N"/>
    <property type="match status" value="1"/>
</dbReference>
<proteinExistence type="predicted"/>
<evidence type="ECO:0000256" key="5">
    <source>
        <dbReference type="ARBA" id="ARBA00023136"/>
    </source>
</evidence>
<evidence type="ECO:0000256" key="2">
    <source>
        <dbReference type="ARBA" id="ARBA00022475"/>
    </source>
</evidence>
<keyword evidence="2" id="KW-1003">Cell membrane</keyword>
<dbReference type="Proteomes" id="UP000546162">
    <property type="component" value="Unassembled WGS sequence"/>
</dbReference>
<comment type="caution">
    <text evidence="7">The sequence shown here is derived from an EMBL/GenBank/DDBJ whole genome shotgun (WGS) entry which is preliminary data.</text>
</comment>
<sequence>MFLSQQARRRMYRGGRPDRVARVLNRVSAAQFSAGFLTPATWVTMEVTGRRSGRIISCPLVVTRYHGERYLVAMLGRRANWVANVRAAHGAVVLRHGDLEEVQLVEVEPRERAPILRAFLAVAPGARAHLPVDRDAPLADFARIADDFPVFRITTTGRASDRLRPVRRRTWGDLPGWQRATVLVEVALTVTAVVDLARRPAAAVRGPKGLWWPLVFIQPVGPPVYLVWGRRR</sequence>
<comment type="subcellular location">
    <subcellularLocation>
        <location evidence="1">Cell membrane</location>
        <topology evidence="1">Multi-pass membrane protein</topology>
    </subcellularLocation>
</comment>
<keyword evidence="4" id="KW-1133">Transmembrane helix</keyword>
<keyword evidence="5" id="KW-0472">Membrane</keyword>
<keyword evidence="3" id="KW-0812">Transmembrane</keyword>
<dbReference type="EMBL" id="JACHNB010000001">
    <property type="protein sequence ID" value="MBB4742753.1"/>
    <property type="molecule type" value="Genomic_DNA"/>
</dbReference>
<evidence type="ECO:0000256" key="1">
    <source>
        <dbReference type="ARBA" id="ARBA00004651"/>
    </source>
</evidence>
<accession>A0A7W7H2F0</accession>
<dbReference type="GO" id="GO:0016491">
    <property type="term" value="F:oxidoreductase activity"/>
    <property type="evidence" value="ECO:0007669"/>
    <property type="project" value="InterPro"/>
</dbReference>
<dbReference type="Pfam" id="PF04075">
    <property type="entry name" value="F420H2_quin_red"/>
    <property type="match status" value="1"/>
</dbReference>